<feature type="region of interest" description="Disordered" evidence="12">
    <location>
        <begin position="1"/>
        <end position="31"/>
    </location>
</feature>
<dbReference type="Proteomes" id="UP000182409">
    <property type="component" value="Unassembled WGS sequence"/>
</dbReference>
<evidence type="ECO:0000313" key="13">
    <source>
        <dbReference type="EMBL" id="SEB81007.1"/>
    </source>
</evidence>
<evidence type="ECO:0000256" key="2">
    <source>
        <dbReference type="ARBA" id="ARBA00001933"/>
    </source>
</evidence>
<dbReference type="InterPro" id="IPR011833">
    <property type="entry name" value="Glycg_phsphrylas"/>
</dbReference>
<dbReference type="FunFam" id="3.40.50.2000:FF:000149">
    <property type="entry name" value="Glycogen phosphorylase, muscle form"/>
    <property type="match status" value="1"/>
</dbReference>
<dbReference type="FunFam" id="3.40.50.2000:FF:000005">
    <property type="entry name" value="Alpha-1,4 glucan phosphorylase"/>
    <property type="match status" value="1"/>
</dbReference>
<dbReference type="AlphaFoldDB" id="A0A1H4MDT4"/>
<evidence type="ECO:0000256" key="7">
    <source>
        <dbReference type="ARBA" id="ARBA00022898"/>
    </source>
</evidence>
<comment type="function">
    <text evidence="11">Allosteric enzyme that catalyzes the rate-limiting step in glycogen catabolism, the phosphorolytic cleavage of glycogen to produce glucose-1-phosphate, and plays a central role in maintaining cellular and organismal glucose homeostasis.</text>
</comment>
<dbReference type="PANTHER" id="PTHR11468">
    <property type="entry name" value="GLYCOGEN PHOSPHORYLASE"/>
    <property type="match status" value="1"/>
</dbReference>
<keyword evidence="5 11" id="KW-0328">Glycosyltransferase</keyword>
<evidence type="ECO:0000256" key="11">
    <source>
        <dbReference type="RuleBase" id="RU000587"/>
    </source>
</evidence>
<proteinExistence type="inferred from homology"/>
<keyword evidence="4" id="KW-0321">Glycogen metabolism</keyword>
<evidence type="ECO:0000313" key="14">
    <source>
        <dbReference type="Proteomes" id="UP000182409"/>
    </source>
</evidence>
<dbReference type="EMBL" id="FNSD01000001">
    <property type="protein sequence ID" value="SEB81007.1"/>
    <property type="molecule type" value="Genomic_DNA"/>
</dbReference>
<dbReference type="CDD" id="cd04300">
    <property type="entry name" value="GT35_Glycogen_Phosphorylase"/>
    <property type="match status" value="1"/>
</dbReference>
<evidence type="ECO:0000256" key="6">
    <source>
        <dbReference type="ARBA" id="ARBA00022679"/>
    </source>
</evidence>
<comment type="cofactor">
    <cofactor evidence="2 11">
        <name>pyridoxal 5'-phosphate</name>
        <dbReference type="ChEBI" id="CHEBI:597326"/>
    </cofactor>
</comment>
<gene>
    <name evidence="13" type="ORF">SAMN05443244_1898</name>
</gene>
<evidence type="ECO:0000256" key="1">
    <source>
        <dbReference type="ARBA" id="ARBA00001275"/>
    </source>
</evidence>
<dbReference type="PROSITE" id="PS00102">
    <property type="entry name" value="PHOSPHORYLASE"/>
    <property type="match status" value="1"/>
</dbReference>
<evidence type="ECO:0000256" key="3">
    <source>
        <dbReference type="ARBA" id="ARBA00006047"/>
    </source>
</evidence>
<evidence type="ECO:0000256" key="8">
    <source>
        <dbReference type="ARBA" id="ARBA00023277"/>
    </source>
</evidence>
<keyword evidence="6 11" id="KW-0808">Transferase</keyword>
<dbReference type="GO" id="GO:0005737">
    <property type="term" value="C:cytoplasm"/>
    <property type="evidence" value="ECO:0007669"/>
    <property type="project" value="TreeGrafter"/>
</dbReference>
<accession>A0A1H4MDT4</accession>
<dbReference type="InterPro" id="IPR000811">
    <property type="entry name" value="Glyco_trans_35"/>
</dbReference>
<dbReference type="OrthoDB" id="9760804at2"/>
<dbReference type="GO" id="GO:0005980">
    <property type="term" value="P:glycogen catabolic process"/>
    <property type="evidence" value="ECO:0007669"/>
    <property type="project" value="TreeGrafter"/>
</dbReference>
<comment type="catalytic activity">
    <reaction evidence="1 11">
        <text>[(1-&gt;4)-alpha-D-glucosyl](n) + phosphate = [(1-&gt;4)-alpha-D-glucosyl](n-1) + alpha-D-glucose 1-phosphate</text>
        <dbReference type="Rhea" id="RHEA:41732"/>
        <dbReference type="Rhea" id="RHEA-COMP:9584"/>
        <dbReference type="Rhea" id="RHEA-COMP:9586"/>
        <dbReference type="ChEBI" id="CHEBI:15444"/>
        <dbReference type="ChEBI" id="CHEBI:43474"/>
        <dbReference type="ChEBI" id="CHEBI:58601"/>
        <dbReference type="EC" id="2.4.1.1"/>
    </reaction>
</comment>
<dbReference type="PIRSF" id="PIRSF000460">
    <property type="entry name" value="Pprylas_GlgP"/>
    <property type="match status" value="1"/>
</dbReference>
<keyword evidence="8 11" id="KW-0119">Carbohydrate metabolism</keyword>
<comment type="similarity">
    <text evidence="3 11">Belongs to the glycogen phosphorylase family.</text>
</comment>
<keyword evidence="7 10" id="KW-0663">Pyridoxal phosphate</keyword>
<reference evidence="13 14" key="1">
    <citation type="submission" date="2016-10" db="EMBL/GenBank/DDBJ databases">
        <authorList>
            <person name="de Groot N.N."/>
        </authorList>
    </citation>
    <scope>NUCLEOTIDE SEQUENCE [LARGE SCALE GENOMIC DNA]</scope>
    <source>
        <strain evidence="13 14">AB35.6</strain>
    </source>
</reference>
<evidence type="ECO:0000256" key="5">
    <source>
        <dbReference type="ARBA" id="ARBA00022676"/>
    </source>
</evidence>
<dbReference type="RefSeq" id="WP_074653593.1">
    <property type="nucleotide sequence ID" value="NZ_FNSD01000001.1"/>
</dbReference>
<dbReference type="GO" id="GO:0008184">
    <property type="term" value="F:glycogen phosphorylase activity"/>
    <property type="evidence" value="ECO:0007669"/>
    <property type="project" value="InterPro"/>
</dbReference>
<dbReference type="InterPro" id="IPR035090">
    <property type="entry name" value="Pyridoxal_P_attach_site"/>
</dbReference>
<organism evidence="13 14">
    <name type="scientific">Terriglobus roseus</name>
    <dbReference type="NCBI Taxonomy" id="392734"/>
    <lineage>
        <taxon>Bacteria</taxon>
        <taxon>Pseudomonadati</taxon>
        <taxon>Acidobacteriota</taxon>
        <taxon>Terriglobia</taxon>
        <taxon>Terriglobales</taxon>
        <taxon>Acidobacteriaceae</taxon>
        <taxon>Terriglobus</taxon>
    </lineage>
</organism>
<dbReference type="EC" id="2.4.1.1" evidence="11"/>
<evidence type="ECO:0000256" key="10">
    <source>
        <dbReference type="PIRSR" id="PIRSR000460-1"/>
    </source>
</evidence>
<dbReference type="Gene3D" id="3.40.50.2000">
    <property type="entry name" value="Glycogen Phosphorylase B"/>
    <property type="match status" value="2"/>
</dbReference>
<feature type="compositionally biased region" description="Polar residues" evidence="12">
    <location>
        <begin position="21"/>
        <end position="31"/>
    </location>
</feature>
<dbReference type="PANTHER" id="PTHR11468:SF3">
    <property type="entry name" value="GLYCOGEN PHOSPHORYLASE, LIVER FORM"/>
    <property type="match status" value="1"/>
</dbReference>
<sequence length="837" mass="94772">MSPMQEQQHPAPRSYEREQQAQDTQANENRAGTSAKDLEISFCNHMIHTVGKPLEAASTLDQYHALSAVVRDRLMDQWLETIETYRANDVRVVSYLSAEYLLGPHLENDLLNLELTAQAEEALRNLGLDLKTIAAEEPEPGLGNGGLGRLAACFLDSLSTLDMPVVGYGLRYEFGIFRQEIQDGWQVEKSDKWLQYGNPWEIAASMSYEVGFFGHTETYTDDKGALRHKWLPGQLVKGVPYDTPIPGFQTRTVNRLRLWKSEAVDSFDLATFNTGDYMGAVRAKMESETISKVLYPPDEKIEGKRLRLMQQFFFTSCSLQDMVWMHLSLGKPLTEFDKKWTVQLNDTHPSIGIAELMRLLIDEHDIPWDEAWRVTQNTFGYTNHTLLPEALERWPLEMFGNLLPRHLEIIDEINEHFLDAMRLKFPNDDARMRRMSIIGEDGERSVQMAKLAVVGSKAVNGVAELHTHLLEENTLHDYYEAFPERFSNKTNGVTPRRWLMLSNPELSALLNESIGTAWHKDLYQLKALEKFVDDNGFLERWRKAQEDSKARLGSFIKDTMSIDLDPASMFDAQVKRLHEYKRQHLNALHILSLYCAIKNGTAKNLTPRTFLFGGKAAPSYTMAKLIIKLICSVGELVNNDPQTRDLLKVVFVPNYSVSVGQRIYPAADLSEQISTAGLEASGTGCMKFMMNGAVAIGTLDGANIEIREEAGEENFFLFGLTTPQIAELKKGGYKPTTYYDKSPALKEVMDGLRDGRFSNGDRDLFAPLVNELMTTDRYFVLADFDAYAAAQAEAGSAYADFARWGRMSLLNTARSGKFSSDRTIRQYAQDIWKVPTR</sequence>
<comment type="function">
    <text evidence="9">Phosphorylase is an important allosteric enzyme in carbohydrate metabolism. Enzymes from different sources differ in their regulatory mechanisms and in their natural substrates. However, all known phosphorylases share catalytic and structural properties.</text>
</comment>
<evidence type="ECO:0000256" key="12">
    <source>
        <dbReference type="SAM" id="MobiDB-lite"/>
    </source>
</evidence>
<dbReference type="Pfam" id="PF00343">
    <property type="entry name" value="Phosphorylase"/>
    <property type="match status" value="1"/>
</dbReference>
<dbReference type="GO" id="GO:0030170">
    <property type="term" value="F:pyridoxal phosphate binding"/>
    <property type="evidence" value="ECO:0007669"/>
    <property type="project" value="InterPro"/>
</dbReference>
<evidence type="ECO:0000256" key="9">
    <source>
        <dbReference type="ARBA" id="ARBA00025174"/>
    </source>
</evidence>
<evidence type="ECO:0000256" key="4">
    <source>
        <dbReference type="ARBA" id="ARBA00022600"/>
    </source>
</evidence>
<protein>
    <recommendedName>
        <fullName evidence="11">Alpha-1,4 glucan phosphorylase</fullName>
        <ecNumber evidence="11">2.4.1.1</ecNumber>
    </recommendedName>
</protein>
<feature type="modified residue" description="N6-(pyridoxal phosphate)lysine" evidence="10">
    <location>
        <position position="687"/>
    </location>
</feature>
<dbReference type="SUPFAM" id="SSF53756">
    <property type="entry name" value="UDP-Glycosyltransferase/glycogen phosphorylase"/>
    <property type="match status" value="1"/>
</dbReference>
<name>A0A1H4MDT4_9BACT</name>
<dbReference type="NCBIfam" id="TIGR02093">
    <property type="entry name" value="P_ylase"/>
    <property type="match status" value="1"/>
</dbReference>